<reference evidence="8" key="1">
    <citation type="submission" date="2025-08" db="UniProtKB">
        <authorList>
            <consortium name="RefSeq"/>
        </authorList>
    </citation>
    <scope>IDENTIFICATION</scope>
    <source>
        <tissue evidence="8">Muscle</tissue>
    </source>
</reference>
<name>A0A6J3KV38_9HYME</name>
<dbReference type="GO" id="GO:0005765">
    <property type="term" value="C:lysosomal membrane"/>
    <property type="evidence" value="ECO:0007669"/>
    <property type="project" value="TreeGrafter"/>
</dbReference>
<accession>A0A6J3KV38</accession>
<keyword evidence="4 6" id="KW-0406">Ion transport</keyword>
<dbReference type="InterPro" id="IPR004907">
    <property type="entry name" value="ATPase_V1-cplx_csu"/>
</dbReference>
<dbReference type="Gene3D" id="1.20.1460.10">
    <property type="entry name" value="subunit c (vma5p) of the yeast v-atpase, domain 2"/>
    <property type="match status" value="1"/>
</dbReference>
<dbReference type="CDD" id="cd14785">
    <property type="entry name" value="V-ATPase_C"/>
    <property type="match status" value="1"/>
</dbReference>
<dbReference type="GO" id="GO:0046961">
    <property type="term" value="F:proton-transporting ATPase activity, rotational mechanism"/>
    <property type="evidence" value="ECO:0007669"/>
    <property type="project" value="InterPro"/>
</dbReference>
<sequence length="388" mass="44635">MTEYWLISAPGDKTCQQTWETMNNLTSKQHSLSVNYKFHIPDLKVGTLDQLVGLSDDLGKLDAYVEQVTRKVATYLGEVLEDQRDKLHENLLANNSDLPSYITRFQWDMAKYPIKQSLRNIADIISKQVGQIDADLKTKSTTYNNLKGSLQNLEKKQTGSLLTRNLADLVKKEHFILDSEYLTTLLVIVPRANFQEWHSGYEKLTKMIVPRTTQLIAQDVEYGLFTVTLFKKVIDEFKLHAREKKFIVRDFTYNEEELAAGKNEITKLVTDKKKQFGPLVRWLKVNFSECFCAWIHVKALRVFVESVLRYGLPVNFQAILLHPHKKCARRLRDVLNQHYAHLDSSATTSSGAQGNQDSVDIPGLGFGQNDYFPYVYYKINVDMVDNKV</sequence>
<evidence type="ECO:0000256" key="1">
    <source>
        <dbReference type="ARBA" id="ARBA00006138"/>
    </source>
</evidence>
<dbReference type="Proteomes" id="UP000504631">
    <property type="component" value="Unplaced"/>
</dbReference>
<keyword evidence="2 6" id="KW-0813">Transport</keyword>
<dbReference type="SUPFAM" id="SSF118203">
    <property type="entry name" value="Vacuolar ATP synthase subunit C"/>
    <property type="match status" value="1"/>
</dbReference>
<gene>
    <name evidence="8" type="primary">LOC117237209</name>
</gene>
<evidence type="ECO:0000313" key="7">
    <source>
        <dbReference type="Proteomes" id="UP000504631"/>
    </source>
</evidence>
<keyword evidence="3 6" id="KW-0375">Hydrogen ion transport</keyword>
<evidence type="ECO:0000313" key="8">
    <source>
        <dbReference type="RefSeq" id="XP_033356852.1"/>
    </source>
</evidence>
<dbReference type="Gene3D" id="3.30.70.1180">
    <property type="entry name" value="Vacuolar atp synthase subunit c, domain 1"/>
    <property type="match status" value="1"/>
</dbReference>
<evidence type="ECO:0000256" key="4">
    <source>
        <dbReference type="ARBA" id="ARBA00023065"/>
    </source>
</evidence>
<comment type="similarity">
    <text evidence="1 6">Belongs to the V-ATPase C subunit family.</text>
</comment>
<dbReference type="InterPro" id="IPR036132">
    <property type="entry name" value="Vac_ATP_synth_c_sf"/>
</dbReference>
<protein>
    <recommendedName>
        <fullName evidence="5 6">V-type proton ATPase subunit C</fullName>
    </recommendedName>
</protein>
<evidence type="ECO:0000256" key="3">
    <source>
        <dbReference type="ARBA" id="ARBA00022781"/>
    </source>
</evidence>
<dbReference type="GO" id="GO:0000221">
    <property type="term" value="C:vacuolar proton-transporting V-type ATPase, V1 domain"/>
    <property type="evidence" value="ECO:0007669"/>
    <property type="project" value="TreeGrafter"/>
</dbReference>
<evidence type="ECO:0000256" key="2">
    <source>
        <dbReference type="ARBA" id="ARBA00022448"/>
    </source>
</evidence>
<dbReference type="CTD" id="36826"/>
<evidence type="ECO:0000256" key="5">
    <source>
        <dbReference type="ARBA" id="ARBA00071118"/>
    </source>
</evidence>
<dbReference type="AlphaFoldDB" id="A0A6J3KV38"/>
<evidence type="ECO:0000256" key="6">
    <source>
        <dbReference type="RuleBase" id="RU364010"/>
    </source>
</evidence>
<dbReference type="Pfam" id="PF03223">
    <property type="entry name" value="V-ATPase_C"/>
    <property type="match status" value="1"/>
</dbReference>
<dbReference type="PANTHER" id="PTHR10137">
    <property type="entry name" value="V-TYPE PROTON ATPASE SUBUNIT C"/>
    <property type="match status" value="1"/>
</dbReference>
<dbReference type="FunFam" id="3.30.70.100:FF:000002">
    <property type="entry name" value="V-type proton ATPase subunit C"/>
    <property type="match status" value="1"/>
</dbReference>
<comment type="subunit">
    <text evidence="6">V-ATPase is a heteromultimeric enzyme made up of two complexes: the ATP-hydrolytic V1 complex and the proton translocation V0 complex. The V1 complex consists of three catalytic AB heterodimers that form a heterohexamer, three peripheral stalks each consisting of EG heterodimers, one central rotor including subunits D and F, and the regulatory subunits C and H. The proton translocation complex V0 consists of the proton transport subunit a, a ring of proteolipid subunits c9c'', rotary subunit d, subunits e and f, and two accessory subunits.</text>
</comment>
<dbReference type="GeneID" id="117237209"/>
<dbReference type="PANTHER" id="PTHR10137:SF0">
    <property type="entry name" value="V-TYPE PROTON ATPASE SUBUNIT C"/>
    <property type="match status" value="1"/>
</dbReference>
<comment type="function">
    <text evidence="6">Subunit of the V1 complex of vacuolar(H+)-ATPase (V-ATPase), a multisubunit enzyme composed of a peripheral complex (V1) that hydrolyzes ATP and a membrane integral complex (V0) that translocates protons. V-ATPase is responsible for acidifying and maintaining the pH of intracellular compartments and in some cell types, is targeted to the plasma membrane, where it is responsible for acidifying the extracellular environment. Subunit C is necessary for the assembly of the catalytic sector of the enzyme and is likely to have a specific function in its catalytic activity.</text>
</comment>
<dbReference type="RefSeq" id="XP_033356852.1">
    <property type="nucleotide sequence ID" value="XM_033500961.1"/>
</dbReference>
<proteinExistence type="inferred from homology"/>
<keyword evidence="7" id="KW-1185">Reference proteome</keyword>
<organism evidence="7 8">
    <name type="scientific">Bombus vosnesenskii</name>
    <dbReference type="NCBI Taxonomy" id="207650"/>
    <lineage>
        <taxon>Eukaryota</taxon>
        <taxon>Metazoa</taxon>
        <taxon>Ecdysozoa</taxon>
        <taxon>Arthropoda</taxon>
        <taxon>Hexapoda</taxon>
        <taxon>Insecta</taxon>
        <taxon>Pterygota</taxon>
        <taxon>Neoptera</taxon>
        <taxon>Endopterygota</taxon>
        <taxon>Hymenoptera</taxon>
        <taxon>Apocrita</taxon>
        <taxon>Aculeata</taxon>
        <taxon>Apoidea</taxon>
        <taxon>Anthophila</taxon>
        <taxon>Apidae</taxon>
        <taxon>Bombus</taxon>
        <taxon>Pyrobombus</taxon>
    </lineage>
</organism>
<dbReference type="Gene3D" id="3.30.70.100">
    <property type="match status" value="1"/>
</dbReference>